<sequence>MSVSEKTSTSEKTHHCPKCKKPMRLIEGKKGPFWGCTGFPECKTILNDFEGRPTQIDDRYRCPICTRRMVPADPDKGDYWFCSGYSKGCKVTLADNNGVPEKAHYCPDCGSLLVKREGKNGLFWGCANYPSCKASFSDVDNRPNFDLFTAKRS</sequence>
<dbReference type="EMBL" id="UINC01001005">
    <property type="protein sequence ID" value="SUZ67180.1"/>
    <property type="molecule type" value="Genomic_DNA"/>
</dbReference>
<protein>
    <recommendedName>
        <fullName evidence="1">DNA topoisomerase type IA zn finger domain-containing protein</fullName>
    </recommendedName>
</protein>
<dbReference type="GO" id="GO:0003677">
    <property type="term" value="F:DNA binding"/>
    <property type="evidence" value="ECO:0007669"/>
    <property type="project" value="InterPro"/>
</dbReference>
<proteinExistence type="predicted"/>
<feature type="domain" description="DNA topoisomerase type IA zn finger" evidence="1">
    <location>
        <begin position="105"/>
        <end position="136"/>
    </location>
</feature>
<accession>A0A381PJP4</accession>
<dbReference type="SUPFAM" id="SSF57783">
    <property type="entry name" value="Zinc beta-ribbon"/>
    <property type="match status" value="2"/>
</dbReference>
<dbReference type="GO" id="GO:0006265">
    <property type="term" value="P:DNA topological change"/>
    <property type="evidence" value="ECO:0007669"/>
    <property type="project" value="InterPro"/>
</dbReference>
<evidence type="ECO:0000313" key="2">
    <source>
        <dbReference type="EMBL" id="SUZ67180.1"/>
    </source>
</evidence>
<dbReference type="Gene3D" id="3.30.65.10">
    <property type="entry name" value="Bacterial Topoisomerase I, domain 1"/>
    <property type="match status" value="2"/>
</dbReference>
<reference evidence="2" key="1">
    <citation type="submission" date="2018-05" db="EMBL/GenBank/DDBJ databases">
        <authorList>
            <person name="Lanie J.A."/>
            <person name="Ng W.-L."/>
            <person name="Kazmierczak K.M."/>
            <person name="Andrzejewski T.M."/>
            <person name="Davidsen T.M."/>
            <person name="Wayne K.J."/>
            <person name="Tettelin H."/>
            <person name="Glass J.I."/>
            <person name="Rusch D."/>
            <person name="Podicherti R."/>
            <person name="Tsui H.-C.T."/>
            <person name="Winkler M.E."/>
        </authorList>
    </citation>
    <scope>NUCLEOTIDE SEQUENCE</scope>
</reference>
<organism evidence="2">
    <name type="scientific">marine metagenome</name>
    <dbReference type="NCBI Taxonomy" id="408172"/>
    <lineage>
        <taxon>unclassified sequences</taxon>
        <taxon>metagenomes</taxon>
        <taxon>ecological metagenomes</taxon>
    </lineage>
</organism>
<dbReference type="GO" id="GO:0003916">
    <property type="term" value="F:DNA topoisomerase activity"/>
    <property type="evidence" value="ECO:0007669"/>
    <property type="project" value="InterPro"/>
</dbReference>
<gene>
    <name evidence="2" type="ORF">METZ01_LOCUS20034</name>
</gene>
<dbReference type="AlphaFoldDB" id="A0A381PJP4"/>
<name>A0A381PJP4_9ZZZZ</name>
<dbReference type="InterPro" id="IPR013498">
    <property type="entry name" value="Topo_IA_Znf"/>
</dbReference>
<dbReference type="Pfam" id="PF01396">
    <property type="entry name" value="Zn_ribbon_Top1"/>
    <property type="match status" value="2"/>
</dbReference>
<evidence type="ECO:0000259" key="1">
    <source>
        <dbReference type="Pfam" id="PF01396"/>
    </source>
</evidence>
<feature type="domain" description="DNA topoisomerase type IA zn finger" evidence="1">
    <location>
        <begin position="15"/>
        <end position="46"/>
    </location>
</feature>
<dbReference type="GO" id="GO:0005694">
    <property type="term" value="C:chromosome"/>
    <property type="evidence" value="ECO:0007669"/>
    <property type="project" value="InterPro"/>
</dbReference>